<dbReference type="STRING" id="1246581.A0A2H9THJ3"/>
<feature type="compositionally biased region" description="Basic and acidic residues" evidence="5">
    <location>
        <begin position="43"/>
        <end position="53"/>
    </location>
</feature>
<dbReference type="PANTHER" id="PTHR14428:SF5">
    <property type="entry name" value="NUCLEOLAR COMPLEX PROTEIN 3 HOMOLOG"/>
    <property type="match status" value="1"/>
</dbReference>
<dbReference type="Pfam" id="PF03914">
    <property type="entry name" value="CBF"/>
    <property type="match status" value="1"/>
</dbReference>
<reference evidence="8 9" key="1">
    <citation type="submission" date="2016-10" db="EMBL/GenBank/DDBJ databases">
        <title>The genome of Paramicrosporidium saccamoebae is the missing link in understanding Cryptomycota and Microsporidia evolution.</title>
        <authorList>
            <person name="Quandt C.A."/>
            <person name="Beaudet D."/>
            <person name="Corsaro D."/>
            <person name="Michel R."/>
            <person name="Corradi N."/>
            <person name="James T."/>
        </authorList>
    </citation>
    <scope>NUCLEOTIDE SEQUENCE [LARGE SCALE GENOMIC DNA]</scope>
    <source>
        <strain evidence="8 9">KSL3</strain>
    </source>
</reference>
<dbReference type="Pfam" id="PF07540">
    <property type="entry name" value="NOC3p"/>
    <property type="match status" value="1"/>
</dbReference>
<feature type="compositionally biased region" description="Basic residues" evidence="5">
    <location>
        <begin position="1"/>
        <end position="12"/>
    </location>
</feature>
<name>A0A2H9THJ3_9FUNG</name>
<evidence type="ECO:0000256" key="5">
    <source>
        <dbReference type="SAM" id="MobiDB-lite"/>
    </source>
</evidence>
<evidence type="ECO:0000256" key="4">
    <source>
        <dbReference type="ARBA" id="ARBA00023242"/>
    </source>
</evidence>
<dbReference type="InterPro" id="IPR005612">
    <property type="entry name" value="CCAAT-binding_factor"/>
</dbReference>
<evidence type="ECO:0000313" key="8">
    <source>
        <dbReference type="EMBL" id="PJF17206.1"/>
    </source>
</evidence>
<dbReference type="GO" id="GO:0006270">
    <property type="term" value="P:DNA replication initiation"/>
    <property type="evidence" value="ECO:0007669"/>
    <property type="project" value="TreeGrafter"/>
</dbReference>
<proteinExistence type="inferred from homology"/>
<comment type="similarity">
    <text evidence="2">Belongs to the CBF/MAK21 family.</text>
</comment>
<gene>
    <name evidence="8" type="ORF">PSACC_03004</name>
</gene>
<evidence type="ECO:0000259" key="7">
    <source>
        <dbReference type="Pfam" id="PF07540"/>
    </source>
</evidence>
<evidence type="ECO:0000313" key="9">
    <source>
        <dbReference type="Proteomes" id="UP000240830"/>
    </source>
</evidence>
<evidence type="ECO:0008006" key="10">
    <source>
        <dbReference type="Google" id="ProtNLM"/>
    </source>
</evidence>
<accession>A0A2H9THJ3</accession>
<dbReference type="InterPro" id="IPR011501">
    <property type="entry name" value="Noc3_N"/>
</dbReference>
<dbReference type="OrthoDB" id="10263597at2759"/>
<dbReference type="Proteomes" id="UP000240830">
    <property type="component" value="Unassembled WGS sequence"/>
</dbReference>
<dbReference type="InterPro" id="IPR016903">
    <property type="entry name" value="Nucleolar_cplx-assoc_3"/>
</dbReference>
<dbReference type="GO" id="GO:0005730">
    <property type="term" value="C:nucleolus"/>
    <property type="evidence" value="ECO:0007669"/>
    <property type="project" value="UniProtKB-SubCell"/>
</dbReference>
<comment type="subcellular location">
    <subcellularLocation>
        <location evidence="1">Nucleus</location>
        <location evidence="1">Nucleolus</location>
    </subcellularLocation>
</comment>
<dbReference type="PANTHER" id="PTHR14428">
    <property type="entry name" value="NUCLEOLAR COMPLEX PROTEIN 3"/>
    <property type="match status" value="1"/>
</dbReference>
<keyword evidence="3" id="KW-0175">Coiled coil</keyword>
<evidence type="ECO:0000259" key="6">
    <source>
        <dbReference type="Pfam" id="PF03914"/>
    </source>
</evidence>
<feature type="compositionally biased region" description="Acidic residues" evidence="5">
    <location>
        <begin position="83"/>
        <end position="94"/>
    </location>
</feature>
<dbReference type="GO" id="GO:0003682">
    <property type="term" value="F:chromatin binding"/>
    <property type="evidence" value="ECO:0007669"/>
    <property type="project" value="TreeGrafter"/>
</dbReference>
<organism evidence="8 9">
    <name type="scientific">Paramicrosporidium saccamoebae</name>
    <dbReference type="NCBI Taxonomy" id="1246581"/>
    <lineage>
        <taxon>Eukaryota</taxon>
        <taxon>Fungi</taxon>
        <taxon>Fungi incertae sedis</taxon>
        <taxon>Cryptomycota</taxon>
        <taxon>Cryptomycota incertae sedis</taxon>
        <taxon>Paramicrosporidium</taxon>
    </lineage>
</organism>
<evidence type="ECO:0000256" key="2">
    <source>
        <dbReference type="ARBA" id="ARBA00007797"/>
    </source>
</evidence>
<feature type="domain" description="Nucleolar complex-associated protein 3 N-terminal" evidence="7">
    <location>
        <begin position="109"/>
        <end position="200"/>
    </location>
</feature>
<dbReference type="AlphaFoldDB" id="A0A2H9THJ3"/>
<keyword evidence="4" id="KW-0539">Nucleus</keyword>
<protein>
    <recommendedName>
        <fullName evidence="10">Nucleolar complex-associated protein 3</fullName>
    </recommendedName>
</protein>
<feature type="domain" description="CCAAT-binding factor" evidence="6">
    <location>
        <begin position="436"/>
        <end position="578"/>
    </location>
</feature>
<keyword evidence="9" id="KW-1185">Reference proteome</keyword>
<evidence type="ECO:0000256" key="3">
    <source>
        <dbReference type="ARBA" id="ARBA00023054"/>
    </source>
</evidence>
<feature type="region of interest" description="Disordered" evidence="5">
    <location>
        <begin position="1"/>
        <end position="101"/>
    </location>
</feature>
<comment type="caution">
    <text evidence="8">The sequence shown here is derived from an EMBL/GenBank/DDBJ whole genome shotgun (WGS) entry which is preliminary data.</text>
</comment>
<evidence type="ECO:0000256" key="1">
    <source>
        <dbReference type="ARBA" id="ARBA00004604"/>
    </source>
</evidence>
<dbReference type="EMBL" id="MTSL01000186">
    <property type="protein sequence ID" value="PJF17206.1"/>
    <property type="molecule type" value="Genomic_DNA"/>
</dbReference>
<sequence length="603" mass="69114">MTKKSKEHKRRRQELFEQDLAEQTLKPTRIKVQAPPSSDDEEPMRMWEQEKESSNALPVMSHSGKWKSSKKNITIRPEHDQSQEEEEQEEDEQDVSPNGSEATKSYEQVRDELASIAIAITEETDHVGKLRDMLKYVDPARNSVPVVRLALLSTLAVIKDILPGYYIRPLSEGEKGTTVSKDIKKIRHFEESILAGYRHFFNVLKGIVQPKNRRIAKSRLPILQIALTCLHELLLFASHFNHFEDVLKLVAHSLTLEEFPDEVERSCMAFRQLFDTDEQGQSTMLGVRLISNMIKELEYSCPVSWLKALETVRLRSDVAGRAINPKGVLRGKKKHLSLRERKERKTKQEEMKHMAEAEAIVSKEELNKWNSESLKYLFRIYFGVLKHAPEPELLPPILAGLARHSHRIGVEYFVDLLQALKRLMEDHTNLDVIPALHCILTVDRIYSINENLAAMDLKFFYNALFRQIGKLCCPLDWDLVQKPLQGCISALFHPKRIIPTIRVAAFVQRMADVSLVFLNTNQPGPAVFMVDNIKSILTHHNRARGILDRDPFGQGAYMPSCEDPDLCNPQSRSLYDILIAIKTKDSRQGKLHTLISEIIKLTP</sequence>